<dbReference type="SUPFAM" id="SSF81324">
    <property type="entry name" value="Voltage-gated potassium channels"/>
    <property type="match status" value="1"/>
</dbReference>
<feature type="transmembrane region" description="Helical" evidence="13">
    <location>
        <begin position="234"/>
        <end position="253"/>
    </location>
</feature>
<evidence type="ECO:0000256" key="5">
    <source>
        <dbReference type="ARBA" id="ARBA00022826"/>
    </source>
</evidence>
<protein>
    <recommendedName>
        <fullName evidence="19">Calcium-activated BK potassium channel alpha subunit-domain-containing protein</fullName>
    </recommendedName>
</protein>
<dbReference type="Pfam" id="PF22614">
    <property type="entry name" value="Slo-like_RCK"/>
    <property type="match status" value="2"/>
</dbReference>
<dbReference type="GO" id="GO:0005267">
    <property type="term" value="F:potassium channel activity"/>
    <property type="evidence" value="ECO:0007669"/>
    <property type="project" value="UniProtKB-KW"/>
</dbReference>
<keyword evidence="7 13" id="KW-1133">Transmembrane helix</keyword>
<dbReference type="Gene3D" id="1.10.287.70">
    <property type="match status" value="1"/>
</dbReference>
<feature type="compositionally biased region" description="Polar residues" evidence="12">
    <location>
        <begin position="604"/>
        <end position="618"/>
    </location>
</feature>
<evidence type="ECO:0008006" key="19">
    <source>
        <dbReference type="Google" id="ProtNLM"/>
    </source>
</evidence>
<dbReference type="InterPro" id="IPR003148">
    <property type="entry name" value="RCK_N"/>
</dbReference>
<evidence type="ECO:0000259" key="14">
    <source>
        <dbReference type="Pfam" id="PF03493"/>
    </source>
</evidence>
<evidence type="ECO:0000256" key="2">
    <source>
        <dbReference type="ARBA" id="ARBA00022448"/>
    </source>
</evidence>
<feature type="domain" description="Potassium channel" evidence="15">
    <location>
        <begin position="211"/>
        <end position="289"/>
    </location>
</feature>
<evidence type="ECO:0000256" key="12">
    <source>
        <dbReference type="SAM" id="MobiDB-lite"/>
    </source>
</evidence>
<keyword evidence="3" id="KW-0633">Potassium transport</keyword>
<evidence type="ECO:0000256" key="7">
    <source>
        <dbReference type="ARBA" id="ARBA00022989"/>
    </source>
</evidence>
<keyword evidence="9 13" id="KW-0472">Membrane</keyword>
<feature type="transmembrane region" description="Helical" evidence="13">
    <location>
        <begin position="74"/>
        <end position="92"/>
    </location>
</feature>
<evidence type="ECO:0000256" key="3">
    <source>
        <dbReference type="ARBA" id="ARBA00022538"/>
    </source>
</evidence>
<proteinExistence type="predicted"/>
<feature type="domain" description="RCK N-terminal" evidence="16">
    <location>
        <begin position="305"/>
        <end position="425"/>
    </location>
</feature>
<evidence type="ECO:0000259" key="16">
    <source>
        <dbReference type="Pfam" id="PF22614"/>
    </source>
</evidence>
<evidence type="ECO:0000256" key="13">
    <source>
        <dbReference type="SAM" id="Phobius"/>
    </source>
</evidence>
<evidence type="ECO:0000256" key="1">
    <source>
        <dbReference type="ARBA" id="ARBA00004141"/>
    </source>
</evidence>
<comment type="subcellular location">
    <subcellularLocation>
        <location evidence="1">Membrane</location>
        <topology evidence="1">Multi-pass membrane protein</topology>
    </subcellularLocation>
</comment>
<evidence type="ECO:0000256" key="10">
    <source>
        <dbReference type="ARBA" id="ARBA00023303"/>
    </source>
</evidence>
<feature type="transmembrane region" description="Helical" evidence="13">
    <location>
        <begin position="104"/>
        <end position="121"/>
    </location>
</feature>
<dbReference type="Gene3D" id="3.40.50.720">
    <property type="entry name" value="NAD(P)-binding Rossmann-like Domain"/>
    <property type="match status" value="2"/>
</dbReference>
<keyword evidence="10" id="KW-0407">Ion channel</keyword>
<dbReference type="OrthoDB" id="297496at2759"/>
<evidence type="ECO:0000313" key="18">
    <source>
        <dbReference type="Proteomes" id="UP000265703"/>
    </source>
</evidence>
<dbReference type="PANTHER" id="PTHR10027:SF10">
    <property type="entry name" value="SLOWPOKE 2, ISOFORM D"/>
    <property type="match status" value="1"/>
</dbReference>
<evidence type="ECO:0000256" key="4">
    <source>
        <dbReference type="ARBA" id="ARBA00022692"/>
    </source>
</evidence>
<evidence type="ECO:0000256" key="9">
    <source>
        <dbReference type="ARBA" id="ARBA00023136"/>
    </source>
</evidence>
<evidence type="ECO:0000313" key="17">
    <source>
        <dbReference type="EMBL" id="RIA82227.1"/>
    </source>
</evidence>
<evidence type="ECO:0000256" key="6">
    <source>
        <dbReference type="ARBA" id="ARBA00022958"/>
    </source>
</evidence>
<gene>
    <name evidence="17" type="ORF">C1645_835709</name>
</gene>
<dbReference type="AlphaFoldDB" id="A0A397SDZ2"/>
<dbReference type="STRING" id="658196.A0A397SDZ2"/>
<comment type="caution">
    <text evidence="17">The sequence shown here is derived from an EMBL/GenBank/DDBJ whole genome shotgun (WGS) entry which is preliminary data.</text>
</comment>
<feature type="transmembrane region" description="Helical" evidence="13">
    <location>
        <begin position="202"/>
        <end position="222"/>
    </location>
</feature>
<evidence type="ECO:0000259" key="15">
    <source>
        <dbReference type="Pfam" id="PF07885"/>
    </source>
</evidence>
<keyword evidence="4 13" id="KW-0812">Transmembrane</keyword>
<dbReference type="InterPro" id="IPR013099">
    <property type="entry name" value="K_chnl_dom"/>
</dbReference>
<keyword evidence="5" id="KW-0631">Potassium channel</keyword>
<dbReference type="Pfam" id="PF03493">
    <property type="entry name" value="BK_channel_a"/>
    <property type="match status" value="1"/>
</dbReference>
<keyword evidence="6" id="KW-0630">Potassium</keyword>
<keyword evidence="8" id="KW-0406">Ion transport</keyword>
<accession>A0A397SDZ2</accession>
<dbReference type="InterPro" id="IPR047871">
    <property type="entry name" value="K_chnl_Slo-like"/>
</dbReference>
<evidence type="ECO:0000256" key="8">
    <source>
        <dbReference type="ARBA" id="ARBA00023065"/>
    </source>
</evidence>
<sequence length="1009" mass="114035">MSRVTSPSEPFVEEPSHVSFRLPTNSTSSSRASSVISVASANFTLKQPRYHALYQPSWREQLAVELDNSAIGSVWKLVDAFFNILLCAVYVANTSYMKGTLPMFNVCFEVVVSILLLMEYIPKFYIYEFDSWRSIITSPTPILTVLTIYPVVATAIDPVFQETRYIVFFYPFRFVRCHFSVRDCLVRSEKSVLKLGQVTSRFLIFLHSIIFLVLTGSSLLHGVENAYMKEENNISFLDAVFFTTIMLGTVGYLSDIVPDNAFPRLLLLAIFTTGLIFIPYSISELIALIRMKSIYDRPFKKISQQPHVIIIAPTIELPSLRHFLKEFYSLAHGSATVNTKVVILNPLEPTDRVRTFLSDPVFAHRVQYIRGSSLEARSLEKADAKNASAYFILAKKYTQQSEIIDAENVLKAIALRKFNQGPNLYIQCILPENKVHFESLNPEQIICTDELKLAILAHSCLTPGFSTLLYGLTTSFTFESAHELRKNSDCFDSDAIEDYITGMSQSIYTTTLSKYFSGQTFLAVADRLYDSLGLVLFAIGIPKQRSIGRYASHWMSYDQNNEEEGDTKNYMVLINPGDYIVKGDEIGFVIASHGSIADGVSSYEGGNQRNERQVQLQPERQPLLSADVLKNNSGGGYFDIKRKGGPSTTPDGLLEYPHRPDSSTMRRHRALSTPDQRNDNQAHHHTSHHTLHHSSHHSSYSIDPMISSAILAHEIEHPNSLIDTIVGHILLCDYSPTIFPRNLDCFVSPLRKSYLEKITPIVILSLVRPSQSQWKILSQFDQVYFVQGNPMTREGLELGRVKHAKQAVILTDSTRILRNGERTEDASAMLVYLNIKAMCKTDIDVFVEFVHMDNMKFMSEDASAIDKNMKAHHSPAFMAGTCFTLSMLDSIICQSFYQPHLVAIIQHLLFGARPLHLSSGATCSAPVHSHCFQIPIPEAYIGFQYGVLFKYFLEEKKVVPLGLYRTKRMKTSDGNVKSIKYVYTCPKYNVYLRDSDKVFVLSKRMPVCQ</sequence>
<feature type="compositionally biased region" description="Basic residues" evidence="12">
    <location>
        <begin position="683"/>
        <end position="696"/>
    </location>
</feature>
<organism evidence="17 18">
    <name type="scientific">Glomus cerebriforme</name>
    <dbReference type="NCBI Taxonomy" id="658196"/>
    <lineage>
        <taxon>Eukaryota</taxon>
        <taxon>Fungi</taxon>
        <taxon>Fungi incertae sedis</taxon>
        <taxon>Mucoromycota</taxon>
        <taxon>Glomeromycotina</taxon>
        <taxon>Glomeromycetes</taxon>
        <taxon>Glomerales</taxon>
        <taxon>Glomeraceae</taxon>
        <taxon>Glomus</taxon>
    </lineage>
</organism>
<dbReference type="EMBL" id="QKYT01000689">
    <property type="protein sequence ID" value="RIA82227.1"/>
    <property type="molecule type" value="Genomic_DNA"/>
</dbReference>
<dbReference type="InterPro" id="IPR003929">
    <property type="entry name" value="K_chnl_BK_asu"/>
</dbReference>
<dbReference type="GO" id="GO:0016020">
    <property type="term" value="C:membrane"/>
    <property type="evidence" value="ECO:0007669"/>
    <property type="project" value="UniProtKB-SubCell"/>
</dbReference>
<dbReference type="Proteomes" id="UP000265703">
    <property type="component" value="Unassembled WGS sequence"/>
</dbReference>
<evidence type="ECO:0000256" key="11">
    <source>
        <dbReference type="ARBA" id="ARBA00034430"/>
    </source>
</evidence>
<dbReference type="PANTHER" id="PTHR10027">
    <property type="entry name" value="CALCIUM-ACTIVATED POTASSIUM CHANNEL ALPHA CHAIN"/>
    <property type="match status" value="1"/>
</dbReference>
<dbReference type="Pfam" id="PF07885">
    <property type="entry name" value="Ion_trans_2"/>
    <property type="match status" value="1"/>
</dbReference>
<keyword evidence="18" id="KW-1185">Reference proteome</keyword>
<feature type="transmembrane region" description="Helical" evidence="13">
    <location>
        <begin position="141"/>
        <end position="160"/>
    </location>
</feature>
<keyword evidence="2" id="KW-0813">Transport</keyword>
<comment type="catalytic activity">
    <reaction evidence="11">
        <text>K(+)(in) = K(+)(out)</text>
        <dbReference type="Rhea" id="RHEA:29463"/>
        <dbReference type="ChEBI" id="CHEBI:29103"/>
    </reaction>
</comment>
<feature type="transmembrane region" description="Helical" evidence="13">
    <location>
        <begin position="265"/>
        <end position="282"/>
    </location>
</feature>
<name>A0A397SDZ2_9GLOM</name>
<reference evidence="17 18" key="1">
    <citation type="submission" date="2018-06" db="EMBL/GenBank/DDBJ databases">
        <title>Comparative genomics reveals the genomic features of Rhizophagus irregularis, R. cerebriforme, R. diaphanum and Gigaspora rosea, and their symbiotic lifestyle signature.</title>
        <authorList>
            <person name="Morin E."/>
            <person name="San Clemente H."/>
            <person name="Chen E.C.H."/>
            <person name="De La Providencia I."/>
            <person name="Hainaut M."/>
            <person name="Kuo A."/>
            <person name="Kohler A."/>
            <person name="Murat C."/>
            <person name="Tang N."/>
            <person name="Roy S."/>
            <person name="Loubradou J."/>
            <person name="Henrissat B."/>
            <person name="Grigoriev I.V."/>
            <person name="Corradi N."/>
            <person name="Roux C."/>
            <person name="Martin F.M."/>
        </authorList>
    </citation>
    <scope>NUCLEOTIDE SEQUENCE [LARGE SCALE GENOMIC DNA]</scope>
    <source>
        <strain evidence="17 18">DAOM 227022</strain>
    </source>
</reference>
<feature type="domain" description="Calcium-activated potassium channel BK alpha subunit" evidence="14">
    <location>
        <begin position="444"/>
        <end position="539"/>
    </location>
</feature>
<feature type="region of interest" description="Disordered" evidence="12">
    <location>
        <begin position="601"/>
        <end position="700"/>
    </location>
</feature>
<feature type="domain" description="RCK N-terminal" evidence="16">
    <location>
        <begin position="726"/>
        <end position="840"/>
    </location>
</feature>